<feature type="region of interest" description="Disordered" evidence="2">
    <location>
        <begin position="238"/>
        <end position="257"/>
    </location>
</feature>
<organism evidence="4">
    <name type="scientific">Salpingoeca rosetta (strain ATCC 50818 / BSB-021)</name>
    <dbReference type="NCBI Taxonomy" id="946362"/>
    <lineage>
        <taxon>Eukaryota</taxon>
        <taxon>Choanoflagellata</taxon>
        <taxon>Craspedida</taxon>
        <taxon>Salpingoecidae</taxon>
        <taxon>Salpingoeca</taxon>
    </lineage>
</organism>
<evidence type="ECO:0000313" key="3">
    <source>
        <dbReference type="EMBL" id="EGD83150.1"/>
    </source>
</evidence>
<feature type="region of interest" description="Disordered" evidence="2">
    <location>
        <begin position="505"/>
        <end position="524"/>
    </location>
</feature>
<evidence type="ECO:0000313" key="4">
    <source>
        <dbReference type="Proteomes" id="UP000007799"/>
    </source>
</evidence>
<feature type="region of interest" description="Disordered" evidence="2">
    <location>
        <begin position="135"/>
        <end position="158"/>
    </location>
</feature>
<dbReference type="Proteomes" id="UP000007799">
    <property type="component" value="Unassembled WGS sequence"/>
</dbReference>
<dbReference type="GeneID" id="16076095"/>
<keyword evidence="1" id="KW-0175">Coiled coil</keyword>
<dbReference type="KEGG" id="sre:PTSG_03782"/>
<feature type="region of interest" description="Disordered" evidence="2">
    <location>
        <begin position="1"/>
        <end position="53"/>
    </location>
</feature>
<name>F2U5D4_SALR5</name>
<proteinExistence type="predicted"/>
<gene>
    <name evidence="3" type="ORF">PTSG_03782</name>
</gene>
<feature type="compositionally biased region" description="Basic and acidic residues" evidence="2">
    <location>
        <begin position="241"/>
        <end position="252"/>
    </location>
</feature>
<accession>F2U5D4</accession>
<evidence type="ECO:0000256" key="2">
    <source>
        <dbReference type="SAM" id="MobiDB-lite"/>
    </source>
</evidence>
<protein>
    <submittedName>
        <fullName evidence="3">Uncharacterized protein</fullName>
    </submittedName>
</protein>
<reference evidence="3" key="1">
    <citation type="submission" date="2009-08" db="EMBL/GenBank/DDBJ databases">
        <title>Annotation of Salpingoeca rosetta.</title>
        <authorList>
            <consortium name="The Broad Institute Genome Sequencing Platform"/>
            <person name="Russ C."/>
            <person name="Cuomo C."/>
            <person name="Burger G."/>
            <person name="Gray M.W."/>
            <person name="Holland P.W.H."/>
            <person name="King N."/>
            <person name="Lang F.B.F."/>
            <person name="Roger A.J."/>
            <person name="Ruiz-Trillo I."/>
            <person name="Young S.K."/>
            <person name="Zeng Q."/>
            <person name="Gargeya S."/>
            <person name="Alvarado L."/>
            <person name="Berlin A."/>
            <person name="Chapman S.B."/>
            <person name="Chen Z."/>
            <person name="Freedman E."/>
            <person name="Gellesch M."/>
            <person name="Goldberg J."/>
            <person name="Griggs A."/>
            <person name="Gujja S."/>
            <person name="Heilman E."/>
            <person name="Heiman D."/>
            <person name="Howarth C."/>
            <person name="Mehta T."/>
            <person name="Neiman D."/>
            <person name="Pearson M."/>
            <person name="Roberts A."/>
            <person name="Saif S."/>
            <person name="Shea T."/>
            <person name="Shenoy N."/>
            <person name="Sisk P."/>
            <person name="Stolte C."/>
            <person name="Sykes S."/>
            <person name="White J."/>
            <person name="Yandava C."/>
            <person name="Haas B."/>
            <person name="Nusbaum C."/>
            <person name="Birren B."/>
        </authorList>
    </citation>
    <scope>NUCLEOTIDE SEQUENCE [LARGE SCALE GENOMIC DNA]</scope>
    <source>
        <strain evidence="3">ATCC 50818</strain>
    </source>
</reference>
<dbReference type="EMBL" id="GL832962">
    <property type="protein sequence ID" value="EGD83150.1"/>
    <property type="molecule type" value="Genomic_DNA"/>
</dbReference>
<dbReference type="RefSeq" id="XP_004995514.1">
    <property type="nucleotide sequence ID" value="XM_004995457.1"/>
</dbReference>
<feature type="compositionally biased region" description="Acidic residues" evidence="2">
    <location>
        <begin position="271"/>
        <end position="292"/>
    </location>
</feature>
<feature type="compositionally biased region" description="Acidic residues" evidence="2">
    <location>
        <begin position="514"/>
        <end position="523"/>
    </location>
</feature>
<sequence length="603" mass="64508">MGKGGVAEGVVPPGQKVVEEEQEEEQRQRSSSRHASVLEGTGQADVGSASCGSWGSSLSAVEEELAALRHRHAQLLAEKEAVDGMLDDADDELETTQSRLTHLEKTCRQQAAELRAEREALMLLRQDYEAMQADLDQSRHHQHQQLRRSRHDSTGDGCLDMAQLDEVNLQMRNAGTLEGDEQSTSSPVRAEVQLDDAGVRASLASILPADMAARLLQAEDAQTQLLTLVEQLQLSLSAQQRDNDDPSQRRPQPENSVLATTHGTTATWQEEQAEAEQAEAEQAEAEEEAEEGSEGKREGQARNTADAADDEPPQGAGVDDSLAGTQHPTSGADSDVDVEDTTSCHELSLAEELCQADEHLANESTVGPPARAGDEEDVLKTGTLNSCREPALSHLSRSVDGNATGGFGEYDATRACDEEDCSRTWDEHIGQQRLDADEGEHGVDGEDDDEFFDCKAEMIVTVEDDINSTVSATAAGTHTSNAGANANHGVENTSCTGPATGVCGGEQRTPDSSCDLDDADGGGDDGGGRVVQAVMSEDAVRAILSHGPQPVPELQRQLIEDSGLASKYRSQAQHQLRHVLAEMEAKDTLVFTVQGTALLAVLR</sequence>
<dbReference type="AlphaFoldDB" id="F2U5D4"/>
<feature type="coiled-coil region" evidence="1">
    <location>
        <begin position="58"/>
        <end position="134"/>
    </location>
</feature>
<evidence type="ECO:0000256" key="1">
    <source>
        <dbReference type="SAM" id="Coils"/>
    </source>
</evidence>
<feature type="region of interest" description="Disordered" evidence="2">
    <location>
        <begin position="270"/>
        <end position="343"/>
    </location>
</feature>
<feature type="compositionally biased region" description="Polar residues" evidence="2">
    <location>
        <begin position="323"/>
        <end position="332"/>
    </location>
</feature>
<feature type="compositionally biased region" description="Basic residues" evidence="2">
    <location>
        <begin position="140"/>
        <end position="150"/>
    </location>
</feature>
<dbReference type="InParanoid" id="F2U5D4"/>
<keyword evidence="4" id="KW-1185">Reference proteome</keyword>